<keyword evidence="1" id="KW-0812">Transmembrane</keyword>
<protein>
    <recommendedName>
        <fullName evidence="5">Secreted protein</fullName>
    </recommendedName>
</protein>
<keyword evidence="1" id="KW-0472">Membrane</keyword>
<keyword evidence="2" id="KW-0732">Signal</keyword>
<dbReference type="AlphaFoldDB" id="A0AAV6U5N2"/>
<evidence type="ECO:0000313" key="4">
    <source>
        <dbReference type="Proteomes" id="UP000827092"/>
    </source>
</evidence>
<organism evidence="3 4">
    <name type="scientific">Oedothorax gibbosus</name>
    <dbReference type="NCBI Taxonomy" id="931172"/>
    <lineage>
        <taxon>Eukaryota</taxon>
        <taxon>Metazoa</taxon>
        <taxon>Ecdysozoa</taxon>
        <taxon>Arthropoda</taxon>
        <taxon>Chelicerata</taxon>
        <taxon>Arachnida</taxon>
        <taxon>Araneae</taxon>
        <taxon>Araneomorphae</taxon>
        <taxon>Entelegynae</taxon>
        <taxon>Araneoidea</taxon>
        <taxon>Linyphiidae</taxon>
        <taxon>Erigoninae</taxon>
        <taxon>Oedothorax</taxon>
    </lineage>
</organism>
<keyword evidence="1" id="KW-1133">Transmembrane helix</keyword>
<evidence type="ECO:0008006" key="5">
    <source>
        <dbReference type="Google" id="ProtNLM"/>
    </source>
</evidence>
<dbReference type="EMBL" id="JAFNEN010000648">
    <property type="protein sequence ID" value="KAG8179113.1"/>
    <property type="molecule type" value="Genomic_DNA"/>
</dbReference>
<reference evidence="3 4" key="1">
    <citation type="journal article" date="2022" name="Nat. Ecol. Evol.">
        <title>A masculinizing supergene underlies an exaggerated male reproductive morph in a spider.</title>
        <authorList>
            <person name="Hendrickx F."/>
            <person name="De Corte Z."/>
            <person name="Sonet G."/>
            <person name="Van Belleghem S.M."/>
            <person name="Kostlbacher S."/>
            <person name="Vangestel C."/>
        </authorList>
    </citation>
    <scope>NUCLEOTIDE SEQUENCE [LARGE SCALE GENOMIC DNA]</scope>
    <source>
        <strain evidence="3">W744_W776</strain>
    </source>
</reference>
<name>A0AAV6U5N2_9ARAC</name>
<evidence type="ECO:0000256" key="2">
    <source>
        <dbReference type="SAM" id="SignalP"/>
    </source>
</evidence>
<feature type="signal peptide" evidence="2">
    <location>
        <begin position="1"/>
        <end position="19"/>
    </location>
</feature>
<keyword evidence="4" id="KW-1185">Reference proteome</keyword>
<evidence type="ECO:0000256" key="1">
    <source>
        <dbReference type="SAM" id="Phobius"/>
    </source>
</evidence>
<evidence type="ECO:0000313" key="3">
    <source>
        <dbReference type="EMBL" id="KAG8179113.1"/>
    </source>
</evidence>
<feature type="transmembrane region" description="Helical" evidence="1">
    <location>
        <begin position="236"/>
        <end position="252"/>
    </location>
</feature>
<gene>
    <name evidence="3" type="ORF">JTE90_000147</name>
</gene>
<accession>A0AAV6U5N2</accession>
<comment type="caution">
    <text evidence="3">The sequence shown here is derived from an EMBL/GenBank/DDBJ whole genome shotgun (WGS) entry which is preliminary data.</text>
</comment>
<proteinExistence type="predicted"/>
<dbReference type="PANTHER" id="PTHR33964">
    <property type="entry name" value="RE45066P-RELATED"/>
    <property type="match status" value="1"/>
</dbReference>
<dbReference type="Proteomes" id="UP000827092">
    <property type="component" value="Unassembled WGS sequence"/>
</dbReference>
<feature type="chain" id="PRO_5043720024" description="Secreted protein" evidence="2">
    <location>
        <begin position="20"/>
        <end position="253"/>
    </location>
</feature>
<sequence length="253" mass="28694">MLSLIGILSVASYCDVVLGSWATPGTVLTDGNVRRCYDEMEKDSDISHLLLDTTSGENISRFCGRISFLKKCVAKFEHQLSNSENTEYLQKTQGISTFYLNVCPPGTDLTEKYKRNANCFQLIKTEILSCGSDLPSMSSYKMKNDLNARCCALMKHRDCTSWAAGDKCGKEAETVLEELLQRYYLPQLEGCTERHMLSCQQNAGQDSSVEDWSKTTLAEEWRKHRPKHNSGETNSAYYWNVLVVYFVVFCFIT</sequence>
<dbReference type="PANTHER" id="PTHR33964:SF1">
    <property type="entry name" value="RE45066P"/>
    <property type="match status" value="1"/>
</dbReference>